<dbReference type="InterPro" id="IPR019291">
    <property type="entry name" value="Host_attachment_protein"/>
</dbReference>
<evidence type="ECO:0000313" key="1">
    <source>
        <dbReference type="EMBL" id="KTC65003.1"/>
    </source>
</evidence>
<name>A0A0W0R201_9GAMM</name>
<accession>A0A0W0R201</accession>
<keyword evidence="2" id="KW-0614">Plasmid</keyword>
<evidence type="ECO:0000313" key="2">
    <source>
        <dbReference type="EMBL" id="VEH85317.1"/>
    </source>
</evidence>
<evidence type="ECO:0000313" key="4">
    <source>
        <dbReference type="Proteomes" id="UP000281170"/>
    </source>
</evidence>
<dbReference type="KEGG" id="ladl:NCTC12735_00944"/>
<sequence length="145" mass="16949">MKWIVAANTNCCHIYNYDSKPKKLNLIKEIYHPENKLKASQINSDKPGHFQTSAHVRGAYPLTTNPEQVYIDRFAKEVADDLNEARNDHSYDELIIVMPAQMEGRFLQHLNKNVKELITSFIQKNIMNLSDQELLEYVTDKLKKW</sequence>
<dbReference type="RefSeq" id="WP_058462758.1">
    <property type="nucleotide sequence ID" value="NZ_CAAAHS010000013.1"/>
</dbReference>
<dbReference type="Pfam" id="PF10116">
    <property type="entry name" value="Host_attach"/>
    <property type="match status" value="1"/>
</dbReference>
<dbReference type="PATRIC" id="fig|45056.6.peg.1735"/>
<organism evidence="1 3">
    <name type="scientific">Legionella adelaidensis</name>
    <dbReference type="NCBI Taxonomy" id="45056"/>
    <lineage>
        <taxon>Bacteria</taxon>
        <taxon>Pseudomonadati</taxon>
        <taxon>Pseudomonadota</taxon>
        <taxon>Gammaproteobacteria</taxon>
        <taxon>Legionellales</taxon>
        <taxon>Legionellaceae</taxon>
        <taxon>Legionella</taxon>
    </lineage>
</organism>
<dbReference type="EMBL" id="LR134422">
    <property type="protein sequence ID" value="VEH85317.1"/>
    <property type="molecule type" value="Genomic_DNA"/>
</dbReference>
<geneLocation type="plasmid" evidence="2 4">
    <name>13</name>
</geneLocation>
<dbReference type="OrthoDB" id="5647945at2"/>
<reference evidence="2 4" key="2">
    <citation type="submission" date="2018-12" db="EMBL/GenBank/DDBJ databases">
        <authorList>
            <consortium name="Pathogen Informatics"/>
        </authorList>
    </citation>
    <scope>NUCLEOTIDE SEQUENCE [LARGE SCALE GENOMIC DNA]</scope>
    <source>
        <strain evidence="2 4">NCTC12735</strain>
        <plasmid evidence="4">13</plasmid>
    </source>
</reference>
<evidence type="ECO:0000313" key="3">
    <source>
        <dbReference type="Proteomes" id="UP000054859"/>
    </source>
</evidence>
<dbReference type="Proteomes" id="UP000281170">
    <property type="component" value="Plasmid 13"/>
</dbReference>
<proteinExistence type="predicted"/>
<gene>
    <name evidence="1" type="ORF">Lade_1683</name>
    <name evidence="2" type="ORF">NCTC12735_00944</name>
</gene>
<reference evidence="1 3" key="1">
    <citation type="submission" date="2015-11" db="EMBL/GenBank/DDBJ databases">
        <title>Identification of large and diverse effector repertoires of 38 Legionella species.</title>
        <authorList>
            <person name="Burstein D."/>
            <person name="Amaro F."/>
            <person name="Zusman T."/>
            <person name="Lifshitz Z."/>
            <person name="Cohen O."/>
            <person name="Gilbert J.A."/>
            <person name="Pupko T."/>
            <person name="Shuman H.A."/>
            <person name="Segal G."/>
        </authorList>
    </citation>
    <scope>NUCLEOTIDE SEQUENCE [LARGE SCALE GENOMIC DNA]</scope>
    <source>
        <strain evidence="1 3">1762-AUS-E</strain>
    </source>
</reference>
<dbReference type="AlphaFoldDB" id="A0A0W0R201"/>
<dbReference type="Proteomes" id="UP000054859">
    <property type="component" value="Unassembled WGS sequence"/>
</dbReference>
<keyword evidence="3" id="KW-1185">Reference proteome</keyword>
<dbReference type="EMBL" id="LNKA01000011">
    <property type="protein sequence ID" value="KTC65003.1"/>
    <property type="molecule type" value="Genomic_DNA"/>
</dbReference>
<protein>
    <submittedName>
        <fullName evidence="2">Protein required for attachment to host cells</fullName>
    </submittedName>
</protein>